<protein>
    <submittedName>
        <fullName evidence="2">Uncharacterized protein</fullName>
    </submittedName>
</protein>
<comment type="caution">
    <text evidence="2">The sequence shown here is derived from an EMBL/GenBank/DDBJ whole genome shotgun (WGS) entry which is preliminary data.</text>
</comment>
<proteinExistence type="predicted"/>
<reference evidence="2 3" key="1">
    <citation type="submission" date="2023-01" db="EMBL/GenBank/DDBJ databases">
        <title>Analysis of 21 Apiospora genomes using comparative genomics revels a genus with tremendous synthesis potential of carbohydrate active enzymes and secondary metabolites.</title>
        <authorList>
            <person name="Sorensen T."/>
        </authorList>
    </citation>
    <scope>NUCLEOTIDE SEQUENCE [LARGE SCALE GENOMIC DNA]</scope>
    <source>
        <strain evidence="2 3">CBS 83171</strain>
    </source>
</reference>
<feature type="region of interest" description="Disordered" evidence="1">
    <location>
        <begin position="1"/>
        <end position="21"/>
    </location>
</feature>
<evidence type="ECO:0000313" key="2">
    <source>
        <dbReference type="EMBL" id="KAK8077229.1"/>
    </source>
</evidence>
<name>A0ABR1W157_9PEZI</name>
<accession>A0ABR1W157</accession>
<keyword evidence="3" id="KW-1185">Reference proteome</keyword>
<organism evidence="2 3">
    <name type="scientific">Apiospora saccharicola</name>
    <dbReference type="NCBI Taxonomy" id="335842"/>
    <lineage>
        <taxon>Eukaryota</taxon>
        <taxon>Fungi</taxon>
        <taxon>Dikarya</taxon>
        <taxon>Ascomycota</taxon>
        <taxon>Pezizomycotina</taxon>
        <taxon>Sordariomycetes</taxon>
        <taxon>Xylariomycetidae</taxon>
        <taxon>Amphisphaeriales</taxon>
        <taxon>Apiosporaceae</taxon>
        <taxon>Apiospora</taxon>
    </lineage>
</organism>
<dbReference type="EMBL" id="JAQQWM010000002">
    <property type="protein sequence ID" value="KAK8077229.1"/>
    <property type="molecule type" value="Genomic_DNA"/>
</dbReference>
<gene>
    <name evidence="2" type="ORF">PG996_003399</name>
</gene>
<dbReference type="Proteomes" id="UP001446871">
    <property type="component" value="Unassembled WGS sequence"/>
</dbReference>
<evidence type="ECO:0000256" key="1">
    <source>
        <dbReference type="SAM" id="MobiDB-lite"/>
    </source>
</evidence>
<evidence type="ECO:0000313" key="3">
    <source>
        <dbReference type="Proteomes" id="UP001446871"/>
    </source>
</evidence>
<sequence length="119" mass="13050">MANYNTTLGDHAPDDNVGANPVGAHVLSESDEFLHNELLRAERIVARTSAPAEEPLVTRSPPPLRHYAYTPHMLPLGAWDQVEKETLRLLLNQVVQNYGEMVLLSTPDNAPGNTPDPST</sequence>